<name>A0ABD6LXV7_9ENTR</name>
<dbReference type="Proteomes" id="UP000729009">
    <property type="component" value="Unassembled WGS sequence"/>
</dbReference>
<dbReference type="AlphaFoldDB" id="A0ABD6LXV7"/>
<dbReference type="InterPro" id="IPR050194">
    <property type="entry name" value="Glycosyltransferase_grp1"/>
</dbReference>
<dbReference type="InterPro" id="IPR028098">
    <property type="entry name" value="Glyco_trans_4-like_N"/>
</dbReference>
<gene>
    <name evidence="3" type="ORF">FCH32_02920</name>
</gene>
<organism evidence="3 4">
    <name type="scientific">Citrobacter gillenii</name>
    <dbReference type="NCBI Taxonomy" id="67828"/>
    <lineage>
        <taxon>Bacteria</taxon>
        <taxon>Pseudomonadati</taxon>
        <taxon>Pseudomonadota</taxon>
        <taxon>Gammaproteobacteria</taxon>
        <taxon>Enterobacterales</taxon>
        <taxon>Enterobacteriaceae</taxon>
        <taxon>Citrobacter</taxon>
        <taxon>Citrobacter freundii complex</taxon>
    </lineage>
</organism>
<dbReference type="Pfam" id="PF13439">
    <property type="entry name" value="Glyco_transf_4"/>
    <property type="match status" value="1"/>
</dbReference>
<dbReference type="EMBL" id="SUQN01000001">
    <property type="protein sequence ID" value="NTZ49258.1"/>
    <property type="molecule type" value="Genomic_DNA"/>
</dbReference>
<dbReference type="Gene3D" id="3.40.50.2000">
    <property type="entry name" value="Glycogen Phosphorylase B"/>
    <property type="match status" value="2"/>
</dbReference>
<sequence>MSLKPLHVLIIPSWYPLSPSDIGGSFFREQALALKKRGVNVGVISPCVRSLRSAKVFQQPFGIHTDIDEGIPTLRYHAINVIPRMEKLFEKMWVMLGMKLFLEYKKVYGLPDIMHVHSLDRAGFLAYAISRKYNIPYIVTEHSTAFARSLISQSKKKRLLNVVSSARTQLAVSQPFSELLNSAFPNSNWLYLPNIVSDKFLVASEVKDKNDNIFTFINVCMLTEKKRVDNLIKAFSLLHKKYNNIRLKIGGDGICRNDLKELAIELNVDNKIQFLGALSRDEVFTQINQADAFVLSSEYETFGVVLIEALALGKPVVATRCGGPESIVNDEVGVLVEKNSVQALCDGMEMIYTNRENLDANKIKSYCQHSFSEDAVTDKLLNIYHNILRSKTYE</sequence>
<protein>
    <submittedName>
        <fullName evidence="3">Glycosyltransferase family 4 protein</fullName>
    </submittedName>
</protein>
<evidence type="ECO:0000259" key="1">
    <source>
        <dbReference type="Pfam" id="PF00534"/>
    </source>
</evidence>
<dbReference type="GO" id="GO:0016757">
    <property type="term" value="F:glycosyltransferase activity"/>
    <property type="evidence" value="ECO:0007669"/>
    <property type="project" value="UniProtKB-ARBA"/>
</dbReference>
<evidence type="ECO:0000313" key="4">
    <source>
        <dbReference type="Proteomes" id="UP000729009"/>
    </source>
</evidence>
<proteinExistence type="predicted"/>
<dbReference type="PANTHER" id="PTHR45947:SF3">
    <property type="entry name" value="SULFOQUINOVOSYL TRANSFERASE SQD2"/>
    <property type="match status" value="1"/>
</dbReference>
<comment type="caution">
    <text evidence="3">The sequence shown here is derived from an EMBL/GenBank/DDBJ whole genome shotgun (WGS) entry which is preliminary data.</text>
</comment>
<dbReference type="Pfam" id="PF00534">
    <property type="entry name" value="Glycos_transf_1"/>
    <property type="match status" value="1"/>
</dbReference>
<dbReference type="PANTHER" id="PTHR45947">
    <property type="entry name" value="SULFOQUINOVOSYL TRANSFERASE SQD2"/>
    <property type="match status" value="1"/>
</dbReference>
<evidence type="ECO:0000259" key="2">
    <source>
        <dbReference type="Pfam" id="PF13439"/>
    </source>
</evidence>
<dbReference type="InterPro" id="IPR001296">
    <property type="entry name" value="Glyco_trans_1"/>
</dbReference>
<keyword evidence="4" id="KW-1185">Reference proteome</keyword>
<feature type="domain" description="Glycosyl transferase family 1" evidence="1">
    <location>
        <begin position="207"/>
        <end position="357"/>
    </location>
</feature>
<dbReference type="SUPFAM" id="SSF53756">
    <property type="entry name" value="UDP-Glycosyltransferase/glycogen phosphorylase"/>
    <property type="match status" value="1"/>
</dbReference>
<evidence type="ECO:0000313" key="3">
    <source>
        <dbReference type="EMBL" id="NTZ49258.1"/>
    </source>
</evidence>
<feature type="domain" description="Glycosyltransferase subfamily 4-like N-terminal" evidence="2">
    <location>
        <begin position="27"/>
        <end position="194"/>
    </location>
</feature>
<reference evidence="3 4" key="1">
    <citation type="submission" date="2019-05" db="EMBL/GenBank/DDBJ databases">
        <title>Draft genomes of bacterial isolates retrieved from different Forrest soils.</title>
        <authorList>
            <person name="Soares-Castro P."/>
            <person name="Santos P.M."/>
        </authorList>
    </citation>
    <scope>NUCLEOTIDE SEQUENCE [LARGE SCALE GENOMIC DNA]</scope>
    <source>
        <strain evidence="3 4">UMG736</strain>
    </source>
</reference>
<accession>A0ABD6LXV7</accession>